<protein>
    <submittedName>
        <fullName evidence="4">NrdH-redoxin</fullName>
    </submittedName>
</protein>
<dbReference type="EMBL" id="PSNX01000004">
    <property type="protein sequence ID" value="PPE67041.1"/>
    <property type="molecule type" value="Genomic_DNA"/>
</dbReference>
<feature type="chain" id="PRO_5015397917" evidence="2">
    <location>
        <begin position="25"/>
        <end position="211"/>
    </location>
</feature>
<feature type="region of interest" description="Disordered" evidence="1">
    <location>
        <begin position="175"/>
        <end position="211"/>
    </location>
</feature>
<feature type="region of interest" description="Disordered" evidence="1">
    <location>
        <begin position="35"/>
        <end position="65"/>
    </location>
</feature>
<organism evidence="4 5">
    <name type="scientific">Caldimonas caldifontis</name>
    <dbReference type="NCBI Taxonomy" id="1452508"/>
    <lineage>
        <taxon>Bacteria</taxon>
        <taxon>Pseudomonadati</taxon>
        <taxon>Pseudomonadota</taxon>
        <taxon>Betaproteobacteria</taxon>
        <taxon>Burkholderiales</taxon>
        <taxon>Sphaerotilaceae</taxon>
        <taxon>Caldimonas</taxon>
    </lineage>
</organism>
<dbReference type="SUPFAM" id="SSF52833">
    <property type="entry name" value="Thioredoxin-like"/>
    <property type="match status" value="1"/>
</dbReference>
<dbReference type="Gene3D" id="3.40.30.10">
    <property type="entry name" value="Glutaredoxin"/>
    <property type="match status" value="1"/>
</dbReference>
<dbReference type="CDD" id="cd02976">
    <property type="entry name" value="NrdH"/>
    <property type="match status" value="1"/>
</dbReference>
<dbReference type="RefSeq" id="WP_104301870.1">
    <property type="nucleotide sequence ID" value="NZ_PSNX01000004.1"/>
</dbReference>
<keyword evidence="5" id="KW-1185">Reference proteome</keyword>
<evidence type="ECO:0000256" key="1">
    <source>
        <dbReference type="SAM" id="MobiDB-lite"/>
    </source>
</evidence>
<proteinExistence type="predicted"/>
<evidence type="ECO:0000259" key="3">
    <source>
        <dbReference type="Pfam" id="PF00462"/>
    </source>
</evidence>
<dbReference type="PROSITE" id="PS51354">
    <property type="entry name" value="GLUTAREDOXIN_2"/>
    <property type="match status" value="1"/>
</dbReference>
<accession>A0A2S5SWB4</accession>
<sequence length="211" mass="22010">MKRPVQRLVGGCMLGLLATTAPFAQYKVVGPDGKVTYTDRPPVQSNDVRPVGNRGSGPSGGDQTALPFELRQVASRFPVVLYTSSGCQPCDAGRNLLRQRGIPHTERTIASNADTEALTRLAGGSEVPVLTVGRQTLRGYSPSEWNGYLDAAGYPKQSQLPATYSFPAATPLVATTTPAQPAPDAAAPAAQATSPSVPPPPAGNAPPGFRF</sequence>
<evidence type="ECO:0000313" key="4">
    <source>
        <dbReference type="EMBL" id="PPE67041.1"/>
    </source>
</evidence>
<comment type="caution">
    <text evidence="4">The sequence shown here is derived from an EMBL/GenBank/DDBJ whole genome shotgun (WGS) entry which is preliminary data.</text>
</comment>
<gene>
    <name evidence="4" type="ORF">C1704_06205</name>
</gene>
<evidence type="ECO:0000313" key="5">
    <source>
        <dbReference type="Proteomes" id="UP000238605"/>
    </source>
</evidence>
<dbReference type="InterPro" id="IPR036249">
    <property type="entry name" value="Thioredoxin-like_sf"/>
</dbReference>
<dbReference type="OrthoDB" id="8794394at2"/>
<evidence type="ECO:0000256" key="2">
    <source>
        <dbReference type="SAM" id="SignalP"/>
    </source>
</evidence>
<dbReference type="Proteomes" id="UP000238605">
    <property type="component" value="Unassembled WGS sequence"/>
</dbReference>
<feature type="compositionally biased region" description="Low complexity" evidence="1">
    <location>
        <begin position="175"/>
        <end position="195"/>
    </location>
</feature>
<dbReference type="InterPro" id="IPR002109">
    <property type="entry name" value="Glutaredoxin"/>
</dbReference>
<dbReference type="AlphaFoldDB" id="A0A2S5SWB4"/>
<name>A0A2S5SWB4_9BURK</name>
<reference evidence="4 5" key="1">
    <citation type="submission" date="2018-02" db="EMBL/GenBank/DDBJ databases">
        <title>Reclassifiation of [Polyangium] brachysporum DSM 7029 as Guopingzhaonella breviflexa gen. nov., sp. nov., a member of the family Comamonadaceae.</title>
        <authorList>
            <person name="Tang B."/>
        </authorList>
    </citation>
    <scope>NUCLEOTIDE SEQUENCE [LARGE SCALE GENOMIC DNA]</scope>
    <source>
        <strain evidence="4 5">BCRC 80649</strain>
    </source>
</reference>
<keyword evidence="2" id="KW-0732">Signal</keyword>
<feature type="domain" description="Glutaredoxin" evidence="3">
    <location>
        <begin position="79"/>
        <end position="135"/>
    </location>
</feature>
<dbReference type="Pfam" id="PF00462">
    <property type="entry name" value="Glutaredoxin"/>
    <property type="match status" value="1"/>
</dbReference>
<feature type="signal peptide" evidence="2">
    <location>
        <begin position="1"/>
        <end position="24"/>
    </location>
</feature>